<accession>A0A248VJM1</accession>
<evidence type="ECO:0000313" key="1">
    <source>
        <dbReference type="EMBL" id="ASV99180.1"/>
    </source>
</evidence>
<proteinExistence type="predicted"/>
<dbReference type="OrthoDB" id="9024660at2"/>
<dbReference type="Proteomes" id="UP000215158">
    <property type="component" value="Chromosome 1"/>
</dbReference>
<keyword evidence="2" id="KW-1185">Reference proteome</keyword>
<gene>
    <name evidence="1" type="ORF">CJU94_14055</name>
</gene>
<reference evidence="1 2" key="1">
    <citation type="submission" date="2017-08" db="EMBL/GenBank/DDBJ databases">
        <title>Identification and genetic characteristics of simultaneous BTEX- and naphthalene-degrading Paraburkholderia sp. BN5 isolated from petroleum-contaminated soil.</title>
        <authorList>
            <person name="Lee Y."/>
            <person name="Jeon C.O."/>
        </authorList>
    </citation>
    <scope>NUCLEOTIDE SEQUENCE [LARGE SCALE GENOMIC DNA]</scope>
    <source>
        <strain evidence="1 2">BN5</strain>
    </source>
</reference>
<protein>
    <submittedName>
        <fullName evidence="1">Uncharacterized protein</fullName>
    </submittedName>
</protein>
<dbReference type="KEGG" id="parb:CJU94_14055"/>
<name>A0A248VJM1_9BURK</name>
<evidence type="ECO:0000313" key="2">
    <source>
        <dbReference type="Proteomes" id="UP000215158"/>
    </source>
</evidence>
<sequence length="231" mass="25814">MSCAARYSETTSLEFILNPFKFFFTNYVAKIAPHSPPDIPHLETKFRPPTILHSYRSNCTYTSLPFPRALPPYQHSEAVLLIASASVSCLSVLPQYPAILPCAIRYVHRTIPLLYRTACLHTRTLLLKARTPARFMCPATFFLNARHKRSVYTNSGLLHVRGPVMRHVNAGMYSGRAVSSVRQCASGFVPRPFTRRVIHFSESGACFVPPTSLDINRAGGRVSRMHSCSTG</sequence>
<organism evidence="1 2">
    <name type="scientific">Paraburkholderia aromaticivorans</name>
    <dbReference type="NCBI Taxonomy" id="2026199"/>
    <lineage>
        <taxon>Bacteria</taxon>
        <taxon>Pseudomonadati</taxon>
        <taxon>Pseudomonadota</taxon>
        <taxon>Betaproteobacteria</taxon>
        <taxon>Burkholderiales</taxon>
        <taxon>Burkholderiaceae</taxon>
        <taxon>Paraburkholderia</taxon>
    </lineage>
</organism>
<dbReference type="AlphaFoldDB" id="A0A248VJM1"/>
<dbReference type="EMBL" id="CP022989">
    <property type="protein sequence ID" value="ASV99180.1"/>
    <property type="molecule type" value="Genomic_DNA"/>
</dbReference>